<feature type="binding site" evidence="9 12">
    <location>
        <position position="251"/>
    </location>
    <ligand>
        <name>Mg(2+)</name>
        <dbReference type="ChEBI" id="CHEBI:18420"/>
    </ligand>
</feature>
<comment type="cofactor">
    <cofactor evidence="12">
        <name>Mg(2+)</name>
        <dbReference type="ChEBI" id="CHEBI:18420"/>
    </cofactor>
    <text evidence="12">Mg(2+) is required for catalysis and for stabilizing the dimer.</text>
</comment>
<evidence type="ECO:0000256" key="8">
    <source>
        <dbReference type="ARBA" id="ARBA00023239"/>
    </source>
</evidence>
<reference evidence="15 16" key="1">
    <citation type="journal article" date="2016" name="Nat. Commun.">
        <title>Thousands of microbial genomes shed light on interconnected biogeochemical processes in an aquifer system.</title>
        <authorList>
            <person name="Anantharaman K."/>
            <person name="Brown C.T."/>
            <person name="Hug L.A."/>
            <person name="Sharon I."/>
            <person name="Castelle C.J."/>
            <person name="Probst A.J."/>
            <person name="Thomas B.C."/>
            <person name="Singh A."/>
            <person name="Wilkins M.J."/>
            <person name="Karaoz U."/>
            <person name="Brodie E.L."/>
            <person name="Williams K.H."/>
            <person name="Hubbard S.S."/>
            <person name="Banfield J.F."/>
        </authorList>
    </citation>
    <scope>NUCLEOTIDE SEQUENCE [LARGE SCALE GENOMIC DNA]</scope>
</reference>
<evidence type="ECO:0000256" key="4">
    <source>
        <dbReference type="ARBA" id="ARBA00017068"/>
    </source>
</evidence>
<dbReference type="InterPro" id="IPR020809">
    <property type="entry name" value="Enolase_CS"/>
</dbReference>
<gene>
    <name evidence="9" type="primary">eno</name>
    <name evidence="15" type="ORF">A3F29_00715</name>
</gene>
<feature type="binding site" evidence="9">
    <location>
        <position position="376"/>
    </location>
    <ligand>
        <name>(2R)-2-phosphoglycerate</name>
        <dbReference type="ChEBI" id="CHEBI:58289"/>
    </ligand>
</feature>
<dbReference type="InterPro" id="IPR000941">
    <property type="entry name" value="Enolase"/>
</dbReference>
<dbReference type="PANTHER" id="PTHR11902">
    <property type="entry name" value="ENOLASE"/>
    <property type="match status" value="1"/>
</dbReference>
<protein>
    <recommendedName>
        <fullName evidence="4 9">Enolase</fullName>
        <ecNumber evidence="3 9">4.2.1.11</ecNumber>
    </recommendedName>
    <alternativeName>
        <fullName evidence="9">2-phospho-D-glycerate hydro-lyase</fullName>
    </alternativeName>
    <alternativeName>
        <fullName evidence="9">2-phosphoglycerate dehydratase</fullName>
    </alternativeName>
</protein>
<feature type="active site" description="Proton acceptor" evidence="9 10">
    <location>
        <position position="346"/>
    </location>
</feature>
<dbReference type="Pfam" id="PF03952">
    <property type="entry name" value="Enolase_N"/>
    <property type="match status" value="1"/>
</dbReference>
<keyword evidence="6 9" id="KW-0460">Magnesium</keyword>
<evidence type="ECO:0000256" key="6">
    <source>
        <dbReference type="ARBA" id="ARBA00022842"/>
    </source>
</evidence>
<comment type="caution">
    <text evidence="15">The sequence shown here is derived from an EMBL/GenBank/DDBJ whole genome shotgun (WGS) entry which is preliminary data.</text>
</comment>
<dbReference type="SMART" id="SM01192">
    <property type="entry name" value="Enolase_C"/>
    <property type="match status" value="1"/>
</dbReference>
<dbReference type="GO" id="GO:0000015">
    <property type="term" value="C:phosphopyruvate hydratase complex"/>
    <property type="evidence" value="ECO:0007669"/>
    <property type="project" value="InterPro"/>
</dbReference>
<evidence type="ECO:0000256" key="5">
    <source>
        <dbReference type="ARBA" id="ARBA00022525"/>
    </source>
</evidence>
<feature type="binding site" evidence="9 12">
    <location>
        <position position="321"/>
    </location>
    <ligand>
        <name>Mg(2+)</name>
        <dbReference type="ChEBI" id="CHEBI:18420"/>
    </ligand>
</feature>
<dbReference type="UniPathway" id="UPA00109">
    <property type="reaction ID" value="UER00187"/>
</dbReference>
<keyword evidence="7 9" id="KW-0324">Glycolysis</keyword>
<comment type="similarity">
    <text evidence="2 9">Belongs to the enolase family.</text>
</comment>
<feature type="binding site" evidence="11">
    <location>
        <begin position="373"/>
        <end position="376"/>
    </location>
    <ligand>
        <name>substrate</name>
    </ligand>
</feature>
<dbReference type="AlphaFoldDB" id="A0A1F7HEQ9"/>
<evidence type="ECO:0000259" key="13">
    <source>
        <dbReference type="SMART" id="SM01192"/>
    </source>
</evidence>
<feature type="binding site" evidence="11">
    <location>
        <position position="294"/>
    </location>
    <ligand>
        <name>substrate</name>
    </ligand>
</feature>
<evidence type="ECO:0000256" key="1">
    <source>
        <dbReference type="ARBA" id="ARBA00005031"/>
    </source>
</evidence>
<dbReference type="InterPro" id="IPR020811">
    <property type="entry name" value="Enolase_N"/>
</dbReference>
<dbReference type="GO" id="GO:0000287">
    <property type="term" value="F:magnesium ion binding"/>
    <property type="evidence" value="ECO:0007669"/>
    <property type="project" value="UniProtKB-UniRule"/>
</dbReference>
<feature type="active site" description="Proton donor" evidence="9 10">
    <location>
        <position position="214"/>
    </location>
</feature>
<evidence type="ECO:0000256" key="11">
    <source>
        <dbReference type="PIRSR" id="PIRSR001400-2"/>
    </source>
</evidence>
<accession>A0A1F7HEQ9</accession>
<dbReference type="SFLD" id="SFLDS00001">
    <property type="entry name" value="Enolase"/>
    <property type="match status" value="1"/>
</dbReference>
<evidence type="ECO:0000256" key="7">
    <source>
        <dbReference type="ARBA" id="ARBA00023152"/>
    </source>
</evidence>
<dbReference type="InterPro" id="IPR020810">
    <property type="entry name" value="Enolase_C"/>
</dbReference>
<proteinExistence type="inferred from homology"/>
<evidence type="ECO:0000256" key="2">
    <source>
        <dbReference type="ARBA" id="ARBA00009604"/>
    </source>
</evidence>
<feature type="domain" description="Enolase C-terminal TIM barrel" evidence="13">
    <location>
        <begin position="148"/>
        <end position="423"/>
    </location>
</feature>
<dbReference type="PANTHER" id="PTHR11902:SF1">
    <property type="entry name" value="ENOLASE"/>
    <property type="match status" value="1"/>
</dbReference>
<dbReference type="EMBL" id="MFZV01000059">
    <property type="protein sequence ID" value="OGK29760.1"/>
    <property type="molecule type" value="Genomic_DNA"/>
</dbReference>
<feature type="binding site" evidence="11">
    <location>
        <position position="397"/>
    </location>
    <ligand>
        <name>substrate</name>
    </ligand>
</feature>
<dbReference type="PROSITE" id="PS00164">
    <property type="entry name" value="ENOLASE"/>
    <property type="match status" value="1"/>
</dbReference>
<dbReference type="InterPro" id="IPR029017">
    <property type="entry name" value="Enolase-like_N"/>
</dbReference>
<keyword evidence="9 12" id="KW-0479">Metal-binding</keyword>
<evidence type="ECO:0000256" key="3">
    <source>
        <dbReference type="ARBA" id="ARBA00012058"/>
    </source>
</evidence>
<keyword evidence="5 9" id="KW-0964">Secreted</keyword>
<dbReference type="Pfam" id="PF00113">
    <property type="entry name" value="Enolase_C"/>
    <property type="match status" value="1"/>
</dbReference>
<evidence type="ECO:0000313" key="15">
    <source>
        <dbReference type="EMBL" id="OGK29760.1"/>
    </source>
</evidence>
<organism evidence="15 16">
    <name type="scientific">Candidatus Roizmanbacteria bacterium RIFCSPHIGHO2_12_FULL_33_9</name>
    <dbReference type="NCBI Taxonomy" id="1802045"/>
    <lineage>
        <taxon>Bacteria</taxon>
        <taxon>Candidatus Roizmaniibacteriota</taxon>
    </lineage>
</organism>
<feature type="binding site" evidence="9">
    <location>
        <position position="375"/>
    </location>
    <ligand>
        <name>(2R)-2-phosphoglycerate</name>
        <dbReference type="ChEBI" id="CHEBI:58289"/>
    </ligand>
</feature>
<dbReference type="Proteomes" id="UP000177199">
    <property type="component" value="Unassembled WGS sequence"/>
</dbReference>
<comment type="function">
    <text evidence="9">Catalyzes the reversible conversion of 2-phosphoglycerate (2-PG) into phosphoenolpyruvate (PEP). It is essential for the degradation of carbohydrates via glycolysis.</text>
</comment>
<feature type="binding site" evidence="9 12">
    <location>
        <position position="294"/>
    </location>
    <ligand>
        <name>Mg(2+)</name>
        <dbReference type="ChEBI" id="CHEBI:18420"/>
    </ligand>
</feature>
<keyword evidence="8 9" id="KW-0456">Lyase</keyword>
<comment type="subcellular location">
    <subcellularLocation>
        <location evidence="9">Cytoplasm</location>
    </subcellularLocation>
    <subcellularLocation>
        <location evidence="9">Secreted</location>
    </subcellularLocation>
    <subcellularLocation>
        <location evidence="9">Cell surface</location>
    </subcellularLocation>
    <text evidence="9">Fractions of enolase are present in both the cytoplasm and on the cell surface.</text>
</comment>
<dbReference type="SMART" id="SM01193">
    <property type="entry name" value="Enolase_N"/>
    <property type="match status" value="1"/>
</dbReference>
<dbReference type="Gene3D" id="3.30.390.10">
    <property type="entry name" value="Enolase-like, N-terminal domain"/>
    <property type="match status" value="1"/>
</dbReference>
<dbReference type="CDD" id="cd03313">
    <property type="entry name" value="enolase"/>
    <property type="match status" value="1"/>
</dbReference>
<comment type="pathway">
    <text evidence="1 9">Carbohydrate degradation; glycolysis; pyruvate from D-glyceraldehyde 3-phosphate: step 4/5.</text>
</comment>
<evidence type="ECO:0000259" key="14">
    <source>
        <dbReference type="SMART" id="SM01193"/>
    </source>
</evidence>
<dbReference type="InterPro" id="IPR036849">
    <property type="entry name" value="Enolase-like_C_sf"/>
</dbReference>
<dbReference type="SUPFAM" id="SSF54826">
    <property type="entry name" value="Enolase N-terminal domain-like"/>
    <property type="match status" value="1"/>
</dbReference>
<feature type="binding site" evidence="11">
    <location>
        <position position="164"/>
    </location>
    <ligand>
        <name>substrate</name>
    </ligand>
</feature>
<feature type="binding site" evidence="9">
    <location>
        <position position="397"/>
    </location>
    <ligand>
        <name>(2R)-2-phosphoglycerate</name>
        <dbReference type="ChEBI" id="CHEBI:58289"/>
    </ligand>
</feature>
<sequence>MSKISRILAHEIIDSRGIPTIEGFLTLESGETVITSIPAGTSKGKYETAEIRDNDATRFDGMGVLKAVGYINDLIAPKMKGLSVLKQFEIDQWLINADGTKNKTKLGANTILTISQLVAKAAARSQKIPLFKYINSLYNSQTGEKLNISKIPTPVFNVLNGGRHANNNLEFQEFQIIPSSSNSFEKSYRISVELFHELKRVLIYRNANISVGEEGGYAPNFSSNIDALEVLIETINRKKLEAGVDIFLGIDIAASNFYKDQRYFLKNFQNPLSKEEYIKFLLEMDSKYPFLLIEDPIQQDDEKSWIKLSDSISDNVYVVGDDFLVTNKTRLEKAIKDMSCSAIVIKPNQIGTISETISVVQTAKKNKFVSVVSHRSGDTNDTFIADFGVGVQSEFVKFGAPSRGERVVKYNRLWNIERYELNKA</sequence>
<dbReference type="PIRSF" id="PIRSF001400">
    <property type="entry name" value="Enolase"/>
    <property type="match status" value="1"/>
</dbReference>
<feature type="binding site" evidence="11">
    <location>
        <position position="173"/>
    </location>
    <ligand>
        <name>substrate</name>
    </ligand>
</feature>
<dbReference type="EC" id="4.2.1.11" evidence="3 9"/>
<dbReference type="NCBIfam" id="TIGR01060">
    <property type="entry name" value="eno"/>
    <property type="match status" value="1"/>
</dbReference>
<evidence type="ECO:0000313" key="16">
    <source>
        <dbReference type="Proteomes" id="UP000177199"/>
    </source>
</evidence>
<dbReference type="GO" id="GO:0006096">
    <property type="term" value="P:glycolytic process"/>
    <property type="evidence" value="ECO:0007669"/>
    <property type="project" value="UniProtKB-UniRule"/>
</dbReference>
<dbReference type="GO" id="GO:0009986">
    <property type="term" value="C:cell surface"/>
    <property type="evidence" value="ECO:0007669"/>
    <property type="project" value="UniProtKB-SubCell"/>
</dbReference>
<dbReference type="HAMAP" id="MF_00318">
    <property type="entry name" value="Enolase"/>
    <property type="match status" value="1"/>
</dbReference>
<dbReference type="SFLD" id="SFLDG00178">
    <property type="entry name" value="enolase"/>
    <property type="match status" value="1"/>
</dbReference>
<evidence type="ECO:0000256" key="9">
    <source>
        <dbReference type="HAMAP-Rule" id="MF_00318"/>
    </source>
</evidence>
<dbReference type="GO" id="GO:0004634">
    <property type="term" value="F:phosphopyruvate hydratase activity"/>
    <property type="evidence" value="ECO:0007669"/>
    <property type="project" value="UniProtKB-UniRule"/>
</dbReference>
<dbReference type="GO" id="GO:0005576">
    <property type="term" value="C:extracellular region"/>
    <property type="evidence" value="ECO:0007669"/>
    <property type="project" value="UniProtKB-SubCell"/>
</dbReference>
<comment type="cofactor">
    <cofactor evidence="9">
        <name>Mg(2+)</name>
        <dbReference type="ChEBI" id="CHEBI:18420"/>
    </cofactor>
    <text evidence="9">Binds a second Mg(2+) ion via substrate during catalysis.</text>
</comment>
<feature type="binding site" evidence="9">
    <location>
        <position position="346"/>
    </location>
    <ligand>
        <name>(2R)-2-phosphoglycerate</name>
        <dbReference type="ChEBI" id="CHEBI:58289"/>
    </ligand>
</feature>
<feature type="domain" description="Enolase N-terminal" evidence="14">
    <location>
        <begin position="4"/>
        <end position="134"/>
    </location>
</feature>
<feature type="binding site" evidence="9">
    <location>
        <position position="172"/>
    </location>
    <ligand>
        <name>(2R)-2-phosphoglycerate</name>
        <dbReference type="ChEBI" id="CHEBI:58289"/>
    </ligand>
</feature>
<dbReference type="Gene3D" id="3.20.20.120">
    <property type="entry name" value="Enolase-like C-terminal domain"/>
    <property type="match status" value="1"/>
</dbReference>
<evidence type="ECO:0000256" key="12">
    <source>
        <dbReference type="PIRSR" id="PIRSR001400-3"/>
    </source>
</evidence>
<feature type="binding site" evidence="11">
    <location>
        <position position="321"/>
    </location>
    <ligand>
        <name>substrate</name>
    </ligand>
</feature>
<keyword evidence="15" id="KW-0670">Pyruvate</keyword>
<name>A0A1F7HEQ9_9BACT</name>
<evidence type="ECO:0000256" key="10">
    <source>
        <dbReference type="PIRSR" id="PIRSR001400-1"/>
    </source>
</evidence>
<dbReference type="SFLD" id="SFLDF00002">
    <property type="entry name" value="enolase"/>
    <property type="match status" value="1"/>
</dbReference>
<dbReference type="PRINTS" id="PR00148">
    <property type="entry name" value="ENOLASE"/>
</dbReference>
<comment type="catalytic activity">
    <reaction evidence="9">
        <text>(2R)-2-phosphoglycerate = phosphoenolpyruvate + H2O</text>
        <dbReference type="Rhea" id="RHEA:10164"/>
        <dbReference type="ChEBI" id="CHEBI:15377"/>
        <dbReference type="ChEBI" id="CHEBI:58289"/>
        <dbReference type="ChEBI" id="CHEBI:58702"/>
        <dbReference type="EC" id="4.2.1.11"/>
    </reaction>
</comment>
<keyword evidence="9" id="KW-0963">Cytoplasm</keyword>
<dbReference type="SUPFAM" id="SSF51604">
    <property type="entry name" value="Enolase C-terminal domain-like"/>
    <property type="match status" value="1"/>
</dbReference>